<name>A0ABN0VMP6_9GAMM</name>
<organism evidence="3 4">
    <name type="scientific">Psychrobacter aestuarii</name>
    <dbReference type="NCBI Taxonomy" id="556327"/>
    <lineage>
        <taxon>Bacteria</taxon>
        <taxon>Pseudomonadati</taxon>
        <taxon>Pseudomonadota</taxon>
        <taxon>Gammaproteobacteria</taxon>
        <taxon>Moraxellales</taxon>
        <taxon>Moraxellaceae</taxon>
        <taxon>Psychrobacter</taxon>
    </lineage>
</organism>
<dbReference type="SUPFAM" id="SSF56574">
    <property type="entry name" value="Serpins"/>
    <property type="match status" value="1"/>
</dbReference>
<dbReference type="PANTHER" id="PTHR11461:SF211">
    <property type="entry name" value="GH10112P-RELATED"/>
    <property type="match status" value="1"/>
</dbReference>
<protein>
    <submittedName>
        <fullName evidence="3">Serpin family protein</fullName>
    </submittedName>
</protein>
<dbReference type="InterPro" id="IPR023796">
    <property type="entry name" value="Serpin_dom"/>
</dbReference>
<keyword evidence="4" id="KW-1185">Reference proteome</keyword>
<evidence type="ECO:0000256" key="1">
    <source>
        <dbReference type="RuleBase" id="RU000411"/>
    </source>
</evidence>
<accession>A0ABN0VMP6</accession>
<gene>
    <name evidence="3" type="ORF">GCM10009129_06430</name>
</gene>
<dbReference type="Gene3D" id="2.30.39.10">
    <property type="entry name" value="Alpha-1-antitrypsin, domain 1"/>
    <property type="match status" value="1"/>
</dbReference>
<evidence type="ECO:0000313" key="4">
    <source>
        <dbReference type="Proteomes" id="UP001501787"/>
    </source>
</evidence>
<reference evidence="3 4" key="1">
    <citation type="journal article" date="2019" name="Int. J. Syst. Evol. Microbiol.">
        <title>The Global Catalogue of Microorganisms (GCM) 10K type strain sequencing project: providing services to taxonomists for standard genome sequencing and annotation.</title>
        <authorList>
            <consortium name="The Broad Institute Genomics Platform"/>
            <consortium name="The Broad Institute Genome Sequencing Center for Infectious Disease"/>
            <person name="Wu L."/>
            <person name="Ma J."/>
        </authorList>
    </citation>
    <scope>NUCLEOTIDE SEQUENCE [LARGE SCALE GENOMIC DNA]</scope>
    <source>
        <strain evidence="3 4">JCM 16343</strain>
    </source>
</reference>
<dbReference type="PANTHER" id="PTHR11461">
    <property type="entry name" value="SERINE PROTEASE INHIBITOR, SERPIN"/>
    <property type="match status" value="1"/>
</dbReference>
<dbReference type="Gene3D" id="3.30.497.10">
    <property type="entry name" value="Antithrombin, subunit I, domain 2"/>
    <property type="match status" value="1"/>
</dbReference>
<dbReference type="EMBL" id="BAAAFR010000001">
    <property type="protein sequence ID" value="GAA0311810.1"/>
    <property type="molecule type" value="Genomic_DNA"/>
</dbReference>
<dbReference type="CDD" id="cd19590">
    <property type="entry name" value="serpin_thermopin-like"/>
    <property type="match status" value="1"/>
</dbReference>
<evidence type="ECO:0000313" key="3">
    <source>
        <dbReference type="EMBL" id="GAA0311810.1"/>
    </source>
</evidence>
<dbReference type="InterPro" id="IPR023795">
    <property type="entry name" value="Serpin_CS"/>
</dbReference>
<evidence type="ECO:0000259" key="2">
    <source>
        <dbReference type="SMART" id="SM00093"/>
    </source>
</evidence>
<comment type="caution">
    <text evidence="3">The sequence shown here is derived from an EMBL/GenBank/DDBJ whole genome shotgun (WGS) entry which is preliminary data.</text>
</comment>
<dbReference type="PROSITE" id="PS00284">
    <property type="entry name" value="SERPIN"/>
    <property type="match status" value="1"/>
</dbReference>
<dbReference type="Pfam" id="PF00079">
    <property type="entry name" value="Serpin"/>
    <property type="match status" value="1"/>
</dbReference>
<dbReference type="InterPro" id="IPR042185">
    <property type="entry name" value="Serpin_sf_2"/>
</dbReference>
<comment type="similarity">
    <text evidence="1">Belongs to the serpin family.</text>
</comment>
<sequence>MIMKTSDSIQQKPSLFTPKKLSLAVLVISGIVGLSACTTMPTTGQPNDDRDSAEERIATPEGIAQVVNANNQFAIDMYKEINSSNTTDNVFFSPYSLSTAVAMLYAGAQGDTQAQIQNTFHYPAPLILNANSAALYNRFNQANAAYDITTANDLWLDNTLKPKQRYIDTITRYYGGKVTNLDFANRPEPARQTINSTIAQHTQQMIPELLPSGSIKRDTASVLTNAIYFKGDWDEAFDMSRTADNFYNLDGTATQTKMMIKDKQFDYMENAQIQMVSLPYKGDDLSMLVVVPKSKNASAIRQLNANLSMDKINSWTAQLKSRYARVTMPKFKLSEDYQMKPLLSKMGMPIAFSSRADFSGFSDTVPLTVDAIVHKAVVEVDEKGTKAAAGTGVTIRPVSTEFASVPVKADHPFMFMIKDNKTNAILFLGQVNEI</sequence>
<dbReference type="InterPro" id="IPR036186">
    <property type="entry name" value="Serpin_sf"/>
</dbReference>
<dbReference type="Proteomes" id="UP001501787">
    <property type="component" value="Unassembled WGS sequence"/>
</dbReference>
<proteinExistence type="inferred from homology"/>
<dbReference type="InterPro" id="IPR042178">
    <property type="entry name" value="Serpin_sf_1"/>
</dbReference>
<dbReference type="InterPro" id="IPR000215">
    <property type="entry name" value="Serpin_fam"/>
</dbReference>
<dbReference type="SMART" id="SM00093">
    <property type="entry name" value="SERPIN"/>
    <property type="match status" value="1"/>
</dbReference>
<feature type="domain" description="Serpin" evidence="2">
    <location>
        <begin position="75"/>
        <end position="434"/>
    </location>
</feature>